<evidence type="ECO:0000313" key="9">
    <source>
        <dbReference type="Proteomes" id="UP001302676"/>
    </source>
</evidence>
<evidence type="ECO:0000256" key="2">
    <source>
        <dbReference type="ARBA" id="ARBA00022692"/>
    </source>
</evidence>
<dbReference type="RefSeq" id="XP_062636859.1">
    <property type="nucleotide sequence ID" value="XM_062780823.1"/>
</dbReference>
<dbReference type="GO" id="GO:0022857">
    <property type="term" value="F:transmembrane transporter activity"/>
    <property type="evidence" value="ECO:0007669"/>
    <property type="project" value="InterPro"/>
</dbReference>
<feature type="transmembrane region" description="Helical" evidence="6">
    <location>
        <begin position="369"/>
        <end position="389"/>
    </location>
</feature>
<dbReference type="InterPro" id="IPR011701">
    <property type="entry name" value="MFS"/>
</dbReference>
<keyword evidence="9" id="KW-1185">Reference proteome</keyword>
<dbReference type="GeneID" id="87817436"/>
<dbReference type="InterPro" id="IPR036259">
    <property type="entry name" value="MFS_trans_sf"/>
</dbReference>
<evidence type="ECO:0000256" key="6">
    <source>
        <dbReference type="SAM" id="Phobius"/>
    </source>
</evidence>
<dbReference type="GO" id="GO:0005886">
    <property type="term" value="C:plasma membrane"/>
    <property type="evidence" value="ECO:0007669"/>
    <property type="project" value="TreeGrafter"/>
</dbReference>
<feature type="transmembrane region" description="Helical" evidence="6">
    <location>
        <begin position="104"/>
        <end position="126"/>
    </location>
</feature>
<evidence type="ECO:0000313" key="8">
    <source>
        <dbReference type="EMBL" id="KAK4143488.1"/>
    </source>
</evidence>
<evidence type="ECO:0000259" key="7">
    <source>
        <dbReference type="PROSITE" id="PS50850"/>
    </source>
</evidence>
<dbReference type="Gene3D" id="1.20.1720.10">
    <property type="entry name" value="Multidrug resistance protein D"/>
    <property type="match status" value="1"/>
</dbReference>
<keyword evidence="2 6" id="KW-0812">Transmembrane</keyword>
<feature type="transmembrane region" description="Helical" evidence="6">
    <location>
        <begin position="294"/>
        <end position="312"/>
    </location>
</feature>
<evidence type="ECO:0000256" key="5">
    <source>
        <dbReference type="SAM" id="MobiDB-lite"/>
    </source>
</evidence>
<reference evidence="8" key="2">
    <citation type="submission" date="2023-05" db="EMBL/GenBank/DDBJ databases">
        <authorList>
            <consortium name="Lawrence Berkeley National Laboratory"/>
            <person name="Steindorff A."/>
            <person name="Hensen N."/>
            <person name="Bonometti L."/>
            <person name="Westerberg I."/>
            <person name="Brannstrom I.O."/>
            <person name="Guillou S."/>
            <person name="Cros-Aarteil S."/>
            <person name="Calhoun S."/>
            <person name="Haridas S."/>
            <person name="Kuo A."/>
            <person name="Mondo S."/>
            <person name="Pangilinan J."/>
            <person name="Riley R."/>
            <person name="Labutti K."/>
            <person name="Andreopoulos B."/>
            <person name="Lipzen A."/>
            <person name="Chen C."/>
            <person name="Yanf M."/>
            <person name="Daum C."/>
            <person name="Ng V."/>
            <person name="Clum A."/>
            <person name="Ohm R."/>
            <person name="Martin F."/>
            <person name="Silar P."/>
            <person name="Natvig D."/>
            <person name="Lalanne C."/>
            <person name="Gautier V."/>
            <person name="Ament-Velasquez S.L."/>
            <person name="Kruys A."/>
            <person name="Hutchinson M.I."/>
            <person name="Powell A.J."/>
            <person name="Barry K."/>
            <person name="Miller A.N."/>
            <person name="Grigoriev I.V."/>
            <person name="Debuchy R."/>
            <person name="Gladieux P."/>
            <person name="Thoren M.H."/>
            <person name="Johannesson H."/>
        </authorList>
    </citation>
    <scope>NUCLEOTIDE SEQUENCE</scope>
    <source>
        <strain evidence="8">CBS 141.50</strain>
    </source>
</reference>
<dbReference type="InterPro" id="IPR020846">
    <property type="entry name" value="MFS_dom"/>
</dbReference>
<dbReference type="AlphaFoldDB" id="A0AAN6V295"/>
<feature type="transmembrane region" description="Helical" evidence="6">
    <location>
        <begin position="434"/>
        <end position="454"/>
    </location>
</feature>
<keyword evidence="3 6" id="KW-1133">Transmembrane helix</keyword>
<proteinExistence type="predicted"/>
<feature type="transmembrane region" description="Helical" evidence="6">
    <location>
        <begin position="318"/>
        <end position="338"/>
    </location>
</feature>
<accession>A0AAN6V295</accession>
<dbReference type="SUPFAM" id="SSF103473">
    <property type="entry name" value="MFS general substrate transporter"/>
    <property type="match status" value="1"/>
</dbReference>
<feature type="transmembrane region" description="Helical" evidence="6">
    <location>
        <begin position="536"/>
        <end position="561"/>
    </location>
</feature>
<reference evidence="8" key="1">
    <citation type="journal article" date="2023" name="Mol. Phylogenet. Evol.">
        <title>Genome-scale phylogeny and comparative genomics of the fungal order Sordariales.</title>
        <authorList>
            <person name="Hensen N."/>
            <person name="Bonometti L."/>
            <person name="Westerberg I."/>
            <person name="Brannstrom I.O."/>
            <person name="Guillou S."/>
            <person name="Cros-Aarteil S."/>
            <person name="Calhoun S."/>
            <person name="Haridas S."/>
            <person name="Kuo A."/>
            <person name="Mondo S."/>
            <person name="Pangilinan J."/>
            <person name="Riley R."/>
            <person name="LaButti K."/>
            <person name="Andreopoulos B."/>
            <person name="Lipzen A."/>
            <person name="Chen C."/>
            <person name="Yan M."/>
            <person name="Daum C."/>
            <person name="Ng V."/>
            <person name="Clum A."/>
            <person name="Steindorff A."/>
            <person name="Ohm R.A."/>
            <person name="Martin F."/>
            <person name="Silar P."/>
            <person name="Natvig D.O."/>
            <person name="Lalanne C."/>
            <person name="Gautier V."/>
            <person name="Ament-Velasquez S.L."/>
            <person name="Kruys A."/>
            <person name="Hutchinson M.I."/>
            <person name="Powell A.J."/>
            <person name="Barry K."/>
            <person name="Miller A.N."/>
            <person name="Grigoriev I.V."/>
            <person name="Debuchy R."/>
            <person name="Gladieux P."/>
            <person name="Hiltunen Thoren M."/>
            <person name="Johannesson H."/>
        </authorList>
    </citation>
    <scope>NUCLEOTIDE SEQUENCE</scope>
    <source>
        <strain evidence="8">CBS 141.50</strain>
    </source>
</reference>
<dbReference type="Pfam" id="PF07690">
    <property type="entry name" value="MFS_1"/>
    <property type="match status" value="1"/>
</dbReference>
<feature type="transmembrane region" description="Helical" evidence="6">
    <location>
        <begin position="460"/>
        <end position="477"/>
    </location>
</feature>
<feature type="transmembrane region" description="Helical" evidence="6">
    <location>
        <begin position="138"/>
        <end position="156"/>
    </location>
</feature>
<name>A0AAN6V295_9PEZI</name>
<dbReference type="Proteomes" id="UP001302676">
    <property type="component" value="Unassembled WGS sequence"/>
</dbReference>
<dbReference type="EMBL" id="MU853586">
    <property type="protein sequence ID" value="KAK4143488.1"/>
    <property type="molecule type" value="Genomic_DNA"/>
</dbReference>
<feature type="region of interest" description="Disordered" evidence="5">
    <location>
        <begin position="25"/>
        <end position="62"/>
    </location>
</feature>
<evidence type="ECO:0000256" key="1">
    <source>
        <dbReference type="ARBA" id="ARBA00004141"/>
    </source>
</evidence>
<comment type="subcellular location">
    <subcellularLocation>
        <location evidence="1">Membrane</location>
        <topology evidence="1">Multi-pass membrane protein</topology>
    </subcellularLocation>
</comment>
<keyword evidence="4 6" id="KW-0472">Membrane</keyword>
<feature type="transmembrane region" description="Helical" evidence="6">
    <location>
        <begin position="226"/>
        <end position="246"/>
    </location>
</feature>
<evidence type="ECO:0000256" key="4">
    <source>
        <dbReference type="ARBA" id="ARBA00023136"/>
    </source>
</evidence>
<sequence length="627" mass="67736">MYLAYKHVKKKRQAAAAEAAATATAIGQAPTPGAPPREHGALLENTHPSAAAKETPEERAEKKRRRSYRWKIILGLFLPFTLQALDTTIIASAVVFIANDFNQLAQLNWIITAFNLTSAAFLPMCAQLADVLGRHTTLQFGLVTVTIGSALCTAAPNTAFPMLLLGRALQGVGAAGINICVRTILADRVSLGEFAKNWTVFAAVSGISYGVGPVAGGYLTQTSWRWCFGINLPVAVAGIVLVWVLLRKELIGPAPIERVLTGFGPEGGPGIAKPESRLDRLGARLATLDYGGQLLFLWGFGLLVLGFTWAGSTYAWNSVPVLVTLIVGGVLAVAWVVYERSMAPGRFMSRVFPNQKAMMPWGLLTEKDVGLLLFINFANGAGMFAIMYFMDLYFTLVQGHTASQAGLSLLYFLPGMGVGVYTTMLFVNTFPRQTLPILVLGTTCSAVGISMIAYAVHTDYLNLVYGMMALTGFGIGVNTNPSTLHGLAYFPGSTAPITCLASFAYPFGGTITLTIMSTVFNNRSGAMHEDPKSGIFWAYISVVPIMWTAVLITAFLGNVWIGKDGNHEVMHGSYFFHLVTGRKPQKITMRRMEVEAPEGGSEYIALKNAQEGSPFEARRDLEYGRPV</sequence>
<feature type="transmembrane region" description="Helical" evidence="6">
    <location>
        <begin position="168"/>
        <end position="186"/>
    </location>
</feature>
<gene>
    <name evidence="8" type="ORF">C8A04DRAFT_28918</name>
</gene>
<feature type="transmembrane region" description="Helical" evidence="6">
    <location>
        <begin position="72"/>
        <end position="98"/>
    </location>
</feature>
<feature type="transmembrane region" description="Helical" evidence="6">
    <location>
        <begin position="409"/>
        <end position="427"/>
    </location>
</feature>
<feature type="transmembrane region" description="Helical" evidence="6">
    <location>
        <begin position="198"/>
        <end position="220"/>
    </location>
</feature>
<dbReference type="PANTHER" id="PTHR23501">
    <property type="entry name" value="MAJOR FACILITATOR SUPERFAMILY"/>
    <property type="match status" value="1"/>
</dbReference>
<dbReference type="PROSITE" id="PS50850">
    <property type="entry name" value="MFS"/>
    <property type="match status" value="1"/>
</dbReference>
<organism evidence="8 9">
    <name type="scientific">Dichotomopilus funicola</name>
    <dbReference type="NCBI Taxonomy" id="1934379"/>
    <lineage>
        <taxon>Eukaryota</taxon>
        <taxon>Fungi</taxon>
        <taxon>Dikarya</taxon>
        <taxon>Ascomycota</taxon>
        <taxon>Pezizomycotina</taxon>
        <taxon>Sordariomycetes</taxon>
        <taxon>Sordariomycetidae</taxon>
        <taxon>Sordariales</taxon>
        <taxon>Chaetomiaceae</taxon>
        <taxon>Dichotomopilus</taxon>
    </lineage>
</organism>
<evidence type="ECO:0000256" key="3">
    <source>
        <dbReference type="ARBA" id="ARBA00022989"/>
    </source>
</evidence>
<comment type="caution">
    <text evidence="8">The sequence shown here is derived from an EMBL/GenBank/DDBJ whole genome shotgun (WGS) entry which is preliminary data.</text>
</comment>
<dbReference type="PANTHER" id="PTHR23501:SF39">
    <property type="entry name" value="MULTIDRUG TRANSPORTER, PUTATIVE (AFU_ORTHOLOGUE AFUA_1G05010)-RELATED"/>
    <property type="match status" value="1"/>
</dbReference>
<protein>
    <submittedName>
        <fullName evidence="8">Major facilitator superfamily domain-containing protein</fullName>
    </submittedName>
</protein>
<feature type="domain" description="Major facilitator superfamily (MFS) profile" evidence="7">
    <location>
        <begin position="72"/>
        <end position="556"/>
    </location>
</feature>
<feature type="transmembrane region" description="Helical" evidence="6">
    <location>
        <begin position="489"/>
        <end position="516"/>
    </location>
</feature>